<evidence type="ECO:0000313" key="2">
    <source>
        <dbReference type="Proteomes" id="UP000009234"/>
    </source>
</evidence>
<dbReference type="EMBL" id="CP002780">
    <property type="protein sequence ID" value="AEG60120.1"/>
    <property type="molecule type" value="Genomic_DNA"/>
</dbReference>
<dbReference type="KEGG" id="dru:Desru_1859"/>
<dbReference type="eggNOG" id="ENOG502ZT4E">
    <property type="taxonomic scope" value="Bacteria"/>
</dbReference>
<protein>
    <submittedName>
        <fullName evidence="1">Uncharacterized protein</fullName>
    </submittedName>
</protein>
<gene>
    <name evidence="1" type="ordered locus">Desru_1859</name>
</gene>
<proteinExistence type="predicted"/>
<keyword evidence="2" id="KW-1185">Reference proteome</keyword>
<evidence type="ECO:0000313" key="1">
    <source>
        <dbReference type="EMBL" id="AEG60120.1"/>
    </source>
</evidence>
<accession>F6DU45</accession>
<sequence length="93" mass="10639">MVGGAKCGKCVYKEQCDIRHHLNEIIKTAIEKAESYVKELAPREIDYMIVTDISVIPTRCERFRCIEESPEKDLGRNEESLFILGRRLAPTAI</sequence>
<reference evidence="1 2" key="2">
    <citation type="journal article" date="2012" name="Stand. Genomic Sci.">
        <title>Complete genome sequence of the sulfate-reducing firmicute Desulfotomaculum ruminis type strain (DL(T)).</title>
        <authorList>
            <person name="Spring S."/>
            <person name="Visser M."/>
            <person name="Lu M."/>
            <person name="Copeland A."/>
            <person name="Lapidus A."/>
            <person name="Lucas S."/>
            <person name="Cheng J.F."/>
            <person name="Han C."/>
            <person name="Tapia R."/>
            <person name="Goodwin L.A."/>
            <person name="Pitluck S."/>
            <person name="Ivanova N."/>
            <person name="Land M."/>
            <person name="Hauser L."/>
            <person name="Larimer F."/>
            <person name="Rohde M."/>
            <person name="Goker M."/>
            <person name="Detter J.C."/>
            <person name="Kyrpides N.C."/>
            <person name="Woyke T."/>
            <person name="Schaap P.J."/>
            <person name="Plugge C.M."/>
            <person name="Muyzer G."/>
            <person name="Kuever J."/>
            <person name="Pereira I.A."/>
            <person name="Parshina S.N."/>
            <person name="Bernier-Latmani R."/>
            <person name="Stams A.J."/>
            <person name="Klenk H.P."/>
        </authorList>
    </citation>
    <scope>NUCLEOTIDE SEQUENCE [LARGE SCALE GENOMIC DNA]</scope>
    <source>
        <strain evidence="2">ATCC 23193 / DSM 2154 / NCIB 8452 / DL</strain>
    </source>
</reference>
<organism evidence="1 2">
    <name type="scientific">Desulforamulus ruminis (strain ATCC 23193 / DSM 2154 / NCIMB 8452 / DL)</name>
    <name type="common">Desulfotomaculum ruminis</name>
    <dbReference type="NCBI Taxonomy" id="696281"/>
    <lineage>
        <taxon>Bacteria</taxon>
        <taxon>Bacillati</taxon>
        <taxon>Bacillota</taxon>
        <taxon>Clostridia</taxon>
        <taxon>Eubacteriales</taxon>
        <taxon>Peptococcaceae</taxon>
        <taxon>Desulforamulus</taxon>
    </lineage>
</organism>
<dbReference type="HOGENOM" id="CLU_2422165_0_0_9"/>
<dbReference type="Proteomes" id="UP000009234">
    <property type="component" value="Chromosome"/>
</dbReference>
<dbReference type="OrthoDB" id="1787037at2"/>
<dbReference type="RefSeq" id="WP_013841884.1">
    <property type="nucleotide sequence ID" value="NC_015589.1"/>
</dbReference>
<reference evidence="2" key="1">
    <citation type="submission" date="2011-05" db="EMBL/GenBank/DDBJ databases">
        <title>Complete sequence of Desulfotomaculum ruminis DSM 2154.</title>
        <authorList>
            <person name="Lucas S."/>
            <person name="Copeland A."/>
            <person name="Lapidus A."/>
            <person name="Cheng J.-F."/>
            <person name="Goodwin L."/>
            <person name="Pitluck S."/>
            <person name="Lu M."/>
            <person name="Detter J.C."/>
            <person name="Han C."/>
            <person name="Tapia R."/>
            <person name="Land M."/>
            <person name="Hauser L."/>
            <person name="Kyrpides N."/>
            <person name="Ivanova N."/>
            <person name="Mikhailova N."/>
            <person name="Pagani I."/>
            <person name="Stams A.J.M."/>
            <person name="Plugge C.M."/>
            <person name="Muyzer G."/>
            <person name="Kuever J."/>
            <person name="Parshina S.N."/>
            <person name="Ivanova A.E."/>
            <person name="Nazina T.N."/>
            <person name="Brambilla E."/>
            <person name="Spring S."/>
            <person name="Klenk H.-P."/>
            <person name="Woyke T."/>
        </authorList>
    </citation>
    <scope>NUCLEOTIDE SEQUENCE [LARGE SCALE GENOMIC DNA]</scope>
    <source>
        <strain evidence="2">ATCC 23193 / DSM 2154 / NCIB 8452 / DL</strain>
    </source>
</reference>
<name>F6DU45_DESRL</name>
<dbReference type="AlphaFoldDB" id="F6DU45"/>